<dbReference type="GO" id="GO:0016787">
    <property type="term" value="F:hydrolase activity"/>
    <property type="evidence" value="ECO:0007669"/>
    <property type="project" value="InterPro"/>
</dbReference>
<dbReference type="AlphaFoldDB" id="A0A560EUC8"/>
<comment type="caution">
    <text evidence="2">The sequence shown here is derived from an EMBL/GenBank/DDBJ whole genome shotgun (WGS) entry which is preliminary data.</text>
</comment>
<evidence type="ECO:0000313" key="2">
    <source>
        <dbReference type="EMBL" id="TWB12956.1"/>
    </source>
</evidence>
<sequence>MVRIAVFSDLHSEFSPWAPPPDLQADVVVLAGDLWTRGRGVRWGDARETFGCPHVVAVAGNHDLYGTSIDDGMLKLRGNLAAQGVTLLERGETIVHGVRFLGATLWTDVRLFAGDDLRRVRADATMLVGERHGPRIADYWRIRVARGGYRRLRPRDTATLHQTSVAWLDERLAAPHDGPTVVVSHHAPSAQCLPAGARHDPWSCAYASHLDWLIERHRPAAWVYGHIHDPSPGFVVGGTPLLANPRGYDDDDHGLNPRFDPYGLQLEI</sequence>
<accession>A0A560EUC8</accession>
<evidence type="ECO:0000313" key="3">
    <source>
        <dbReference type="Proteomes" id="UP000319859"/>
    </source>
</evidence>
<dbReference type="RefSeq" id="WP_145753129.1">
    <property type="nucleotide sequence ID" value="NZ_VITN01000022.1"/>
</dbReference>
<protein>
    <submittedName>
        <fullName evidence="2">Icc-related predicted phosphoesterase</fullName>
    </submittedName>
</protein>
<feature type="domain" description="Calcineurin-like phosphoesterase" evidence="1">
    <location>
        <begin position="3"/>
        <end position="230"/>
    </location>
</feature>
<dbReference type="Pfam" id="PF00149">
    <property type="entry name" value="Metallophos"/>
    <property type="match status" value="1"/>
</dbReference>
<dbReference type="EMBL" id="VITN01000022">
    <property type="protein sequence ID" value="TWB12956.1"/>
    <property type="molecule type" value="Genomic_DNA"/>
</dbReference>
<gene>
    <name evidence="2" type="ORF">FBZ89_12257</name>
</gene>
<dbReference type="InterPro" id="IPR004843">
    <property type="entry name" value="Calcineurin-like_PHP"/>
</dbReference>
<dbReference type="Proteomes" id="UP000319859">
    <property type="component" value="Unassembled WGS sequence"/>
</dbReference>
<dbReference type="SUPFAM" id="SSF56300">
    <property type="entry name" value="Metallo-dependent phosphatases"/>
    <property type="match status" value="1"/>
</dbReference>
<dbReference type="InterPro" id="IPR029052">
    <property type="entry name" value="Metallo-depent_PP-like"/>
</dbReference>
<dbReference type="Gene3D" id="3.60.21.10">
    <property type="match status" value="2"/>
</dbReference>
<dbReference type="OrthoDB" id="356681at2"/>
<reference evidence="2 3" key="1">
    <citation type="submission" date="2019-06" db="EMBL/GenBank/DDBJ databases">
        <title>Genomic Encyclopedia of Type Strains, Phase IV (KMG-V): Genome sequencing to study the core and pangenomes of soil and plant-associated prokaryotes.</title>
        <authorList>
            <person name="Whitman W."/>
        </authorList>
    </citation>
    <scope>NUCLEOTIDE SEQUENCE [LARGE SCALE GENOMIC DNA]</scope>
    <source>
        <strain evidence="2 3">BR 11880</strain>
    </source>
</reference>
<dbReference type="PANTHER" id="PTHR37844:SF2">
    <property type="entry name" value="SER_THR PROTEIN PHOSPHATASE SUPERFAMILY (AFU_ORTHOLOGUE AFUA_1G14840)"/>
    <property type="match status" value="1"/>
</dbReference>
<organism evidence="2 3">
    <name type="scientific">Nitrospirillum amazonense</name>
    <dbReference type="NCBI Taxonomy" id="28077"/>
    <lineage>
        <taxon>Bacteria</taxon>
        <taxon>Pseudomonadati</taxon>
        <taxon>Pseudomonadota</taxon>
        <taxon>Alphaproteobacteria</taxon>
        <taxon>Rhodospirillales</taxon>
        <taxon>Azospirillaceae</taxon>
        <taxon>Nitrospirillum</taxon>
    </lineage>
</organism>
<name>A0A560EUC8_9PROT</name>
<evidence type="ECO:0000259" key="1">
    <source>
        <dbReference type="Pfam" id="PF00149"/>
    </source>
</evidence>
<proteinExistence type="predicted"/>
<dbReference type="PANTHER" id="PTHR37844">
    <property type="entry name" value="SER/THR PROTEIN PHOSPHATASE SUPERFAMILY (AFU_ORTHOLOGUE AFUA_1G14840)"/>
    <property type="match status" value="1"/>
</dbReference>